<dbReference type="SUPFAM" id="SSF55811">
    <property type="entry name" value="Nudix"/>
    <property type="match status" value="1"/>
</dbReference>
<dbReference type="FunFam" id="3.90.79.10:FF:000019">
    <property type="entry name" value="Thiamin pyrophosphokinase, putative"/>
    <property type="match status" value="1"/>
</dbReference>
<gene>
    <name evidence="2" type="ORF">L211DRAFT_871864</name>
</gene>
<name>A0A3N4L5T8_9PEZI</name>
<dbReference type="PROSITE" id="PS51462">
    <property type="entry name" value="NUDIX"/>
    <property type="match status" value="1"/>
</dbReference>
<dbReference type="Pfam" id="PF00293">
    <property type="entry name" value="NUDIX"/>
    <property type="match status" value="1"/>
</dbReference>
<evidence type="ECO:0000313" key="3">
    <source>
        <dbReference type="Proteomes" id="UP000267821"/>
    </source>
</evidence>
<dbReference type="EMBL" id="ML121653">
    <property type="protein sequence ID" value="RPB18274.1"/>
    <property type="molecule type" value="Genomic_DNA"/>
</dbReference>
<dbReference type="CDD" id="cd03676">
    <property type="entry name" value="NUDIX_Tnr3_like"/>
    <property type="match status" value="1"/>
</dbReference>
<dbReference type="InParanoid" id="A0A3N4L5T8"/>
<accession>A0A3N4L5T8</accession>
<dbReference type="InterPro" id="IPR000086">
    <property type="entry name" value="NUDIX_hydrolase_dom"/>
</dbReference>
<sequence length="319" mass="35537">MPPYTPLDLLNLGDGFPSASSHPSLYFESLSTLTLLLHETHTIGYLLPSIASTLRDPHLSGPHWSSNGNTITLQGSTAEERSSNIHATLNLWRAQHLFRVLDGWRDELYAVYAPRGELLFTIERSAAALFGLLTYGVHLTAFIHDPAYPGGLALWIPTRSRTKATYPGYLDNTVAGGISAGYTAFETIVKECAEEASLPEVLVREKAKCVGAISYFYVRSEGAGGESGLLQPEVQYCYDLDLSDRRDVVPRPCDDEVEGFELLGVEEVKRRLGEGKFKPNCALVILDFFVRHNILTPENEPHYLEIVARLHRTFEFPLR</sequence>
<dbReference type="PANTHER" id="PTHR13622:SF8">
    <property type="entry name" value="THIAMIN PYROPHOSPHOKINASE 1"/>
    <property type="match status" value="1"/>
</dbReference>
<dbReference type="InterPro" id="IPR031804">
    <property type="entry name" value="DUF4743"/>
</dbReference>
<dbReference type="AlphaFoldDB" id="A0A3N4L5T8"/>
<dbReference type="InterPro" id="IPR015797">
    <property type="entry name" value="NUDIX_hydrolase-like_dom_sf"/>
</dbReference>
<reference evidence="2 3" key="1">
    <citation type="journal article" date="2018" name="Nat. Ecol. Evol.">
        <title>Pezizomycetes genomes reveal the molecular basis of ectomycorrhizal truffle lifestyle.</title>
        <authorList>
            <person name="Murat C."/>
            <person name="Payen T."/>
            <person name="Noel B."/>
            <person name="Kuo A."/>
            <person name="Morin E."/>
            <person name="Chen J."/>
            <person name="Kohler A."/>
            <person name="Krizsan K."/>
            <person name="Balestrini R."/>
            <person name="Da Silva C."/>
            <person name="Montanini B."/>
            <person name="Hainaut M."/>
            <person name="Levati E."/>
            <person name="Barry K.W."/>
            <person name="Belfiori B."/>
            <person name="Cichocki N."/>
            <person name="Clum A."/>
            <person name="Dockter R.B."/>
            <person name="Fauchery L."/>
            <person name="Guy J."/>
            <person name="Iotti M."/>
            <person name="Le Tacon F."/>
            <person name="Lindquist E.A."/>
            <person name="Lipzen A."/>
            <person name="Malagnac F."/>
            <person name="Mello A."/>
            <person name="Molinier V."/>
            <person name="Miyauchi S."/>
            <person name="Poulain J."/>
            <person name="Riccioni C."/>
            <person name="Rubini A."/>
            <person name="Sitrit Y."/>
            <person name="Splivallo R."/>
            <person name="Traeger S."/>
            <person name="Wang M."/>
            <person name="Zifcakova L."/>
            <person name="Wipf D."/>
            <person name="Zambonelli A."/>
            <person name="Paolocci F."/>
            <person name="Nowrousian M."/>
            <person name="Ottonello S."/>
            <person name="Baldrian P."/>
            <person name="Spatafora J.W."/>
            <person name="Henrissat B."/>
            <person name="Nagy L.G."/>
            <person name="Aury J.M."/>
            <person name="Wincker P."/>
            <person name="Grigoriev I.V."/>
            <person name="Bonfante P."/>
            <person name="Martin F.M."/>
        </authorList>
    </citation>
    <scope>NUCLEOTIDE SEQUENCE [LARGE SCALE GENOMIC DNA]</scope>
    <source>
        <strain evidence="2 3">ATCC MYA-4762</strain>
    </source>
</reference>
<dbReference type="Proteomes" id="UP000267821">
    <property type="component" value="Unassembled WGS sequence"/>
</dbReference>
<dbReference type="STRING" id="1051890.A0A3N4L5T8"/>
<dbReference type="PANTHER" id="PTHR13622">
    <property type="entry name" value="THIAMIN PYROPHOSPHOKINASE"/>
    <property type="match status" value="1"/>
</dbReference>
<dbReference type="OrthoDB" id="10261522at2759"/>
<dbReference type="GO" id="GO:0044715">
    <property type="term" value="F:8-oxo-dGDP phosphatase activity"/>
    <property type="evidence" value="ECO:0007669"/>
    <property type="project" value="TreeGrafter"/>
</dbReference>
<keyword evidence="3" id="KW-1185">Reference proteome</keyword>
<dbReference type="Pfam" id="PF15916">
    <property type="entry name" value="DUF4743"/>
    <property type="match status" value="1"/>
</dbReference>
<protein>
    <recommendedName>
        <fullName evidence="1">Nudix hydrolase domain-containing protein</fullName>
    </recommendedName>
</protein>
<organism evidence="2 3">
    <name type="scientific">Terfezia boudieri ATCC MYA-4762</name>
    <dbReference type="NCBI Taxonomy" id="1051890"/>
    <lineage>
        <taxon>Eukaryota</taxon>
        <taxon>Fungi</taxon>
        <taxon>Dikarya</taxon>
        <taxon>Ascomycota</taxon>
        <taxon>Pezizomycotina</taxon>
        <taxon>Pezizomycetes</taxon>
        <taxon>Pezizales</taxon>
        <taxon>Pezizaceae</taxon>
        <taxon>Terfezia</taxon>
    </lineage>
</organism>
<dbReference type="Gene3D" id="3.90.79.10">
    <property type="entry name" value="Nucleoside Triphosphate Pyrophosphohydrolase"/>
    <property type="match status" value="1"/>
</dbReference>
<evidence type="ECO:0000259" key="1">
    <source>
        <dbReference type="PROSITE" id="PS51462"/>
    </source>
</evidence>
<feature type="domain" description="Nudix hydrolase" evidence="1">
    <location>
        <begin position="134"/>
        <end position="285"/>
    </location>
</feature>
<dbReference type="FunCoup" id="A0A3N4L5T8">
    <property type="interactions" value="54"/>
</dbReference>
<proteinExistence type="predicted"/>
<evidence type="ECO:0000313" key="2">
    <source>
        <dbReference type="EMBL" id="RPB18274.1"/>
    </source>
</evidence>